<proteinExistence type="predicted"/>
<gene>
    <name evidence="4" type="ORF">QF205_10985</name>
</gene>
<feature type="region of interest" description="Disordered" evidence="2">
    <location>
        <begin position="372"/>
        <end position="403"/>
    </location>
</feature>
<evidence type="ECO:0000313" key="4">
    <source>
        <dbReference type="EMBL" id="MDH7453587.1"/>
    </source>
</evidence>
<keyword evidence="5" id="KW-1185">Reference proteome</keyword>
<evidence type="ECO:0000313" key="5">
    <source>
        <dbReference type="Proteomes" id="UP001160550"/>
    </source>
</evidence>
<dbReference type="Pfam" id="PF20155">
    <property type="entry name" value="TMP_3"/>
    <property type="match status" value="1"/>
</dbReference>
<name>A0ABT6MSJ6_9GAMM</name>
<accession>A0ABT6MSJ6</accession>
<organism evidence="4 5">
    <name type="scientific">Luteimonas composti</name>
    <dbReference type="NCBI Taxonomy" id="398257"/>
    <lineage>
        <taxon>Bacteria</taxon>
        <taxon>Pseudomonadati</taxon>
        <taxon>Pseudomonadota</taxon>
        <taxon>Gammaproteobacteria</taxon>
        <taxon>Lysobacterales</taxon>
        <taxon>Lysobacteraceae</taxon>
        <taxon>Luteimonas</taxon>
    </lineage>
</organism>
<evidence type="ECO:0000259" key="3">
    <source>
        <dbReference type="Pfam" id="PF20155"/>
    </source>
</evidence>
<sequence>MNSRPNLRVRISADLADIKQGLGMLRGELAKVRGQAQRALPDNTAWSRGLAAVRSQLVGIVSAYGALRAGGAYVRLADEAANLAGRLRLATKSQEEFNRAQQGTFRLAQDTSAEWGSVVALYARLSQTTNLAQDDILALTKTISQSFAVSGADAVETANGIRQLSQAIAGGVLRAEEFNTIVDTNGRLVQALGDELGIHSGQVRQYVNDGKVSSEILLRAIRNAADQMDKEFGQLPLTVARATTQLRNSLTKLVGDTDKAEGASKDLAVAISDLARFLESDDAKRGFADLISGLTQVARLAVDVGGELARVGSNLRDVFAEAERFMARNANVPALLARQRGGNPQDALGVRAFLEQRAPWLYKEFGAAPPPDFSNVDTRHPRWRNVSTTGGGGSGAGTGGGGDPAKAIAASNALLRDSVARALAELDQLYKAHDVGIREYFATRQQLQERAIDLQVEQARAELAITKDAGKRRDIEEQIAILMRDRAELGGQAARGQADAENDLIDQLGEVKARLAELGGDPARAARIRIEAEFLELFKKLRKESHEAGEEMVRNLVEQLVRKAQTDAIRARASDITSRLQSEEGSVSAQVDAGMLGFVEGQERLRQARMVALEQLAEQIRLQREVLTMMSPGSPEHSAALQGLHELQTGYLNIAASVDVYRNQVKDVATDALSGFFMDLVEGTKSAGDALRDFVRNFALGMAQIAARALATFLVLQMLDAIYPGLGKTTAAMMGAGQNHAGGKAGQVGGVRRWVPEAMLGVAPRYHGGGMAGLQPGSLKHNEVVSVLERGETIRTQQQEKALQAQLDAGSGRMVVKTPVVAIGDRAVADALAGAAGEDVVLTHVRNNWQALSSGA</sequence>
<feature type="coiled-coil region" evidence="1">
    <location>
        <begin position="437"/>
        <end position="464"/>
    </location>
</feature>
<comment type="caution">
    <text evidence="4">The sequence shown here is derived from an EMBL/GenBank/DDBJ whole genome shotgun (WGS) entry which is preliminary data.</text>
</comment>
<reference evidence="4" key="1">
    <citation type="journal article" date="2007" name="Int. J. Syst. Evol. Microbiol.">
        <title>Luteimonas composti sp. nov., a moderately thermophilic bacterium isolated from food waste.</title>
        <authorList>
            <person name="Young C.C."/>
            <person name="Kampfer P."/>
            <person name="Chen W.M."/>
            <person name="Yen W.S."/>
            <person name="Arun A.B."/>
            <person name="Lai W.A."/>
            <person name="Shen F.T."/>
            <person name="Rekha P.D."/>
            <person name="Lin K.Y."/>
            <person name="Chou J.H."/>
        </authorList>
    </citation>
    <scope>NUCLEOTIDE SEQUENCE</scope>
    <source>
        <strain evidence="4">CC-YY355</strain>
    </source>
</reference>
<feature type="domain" description="Tape measure protein N-terminal" evidence="3">
    <location>
        <begin position="73"/>
        <end position="259"/>
    </location>
</feature>
<protein>
    <submittedName>
        <fullName evidence="4">Tape measure protein</fullName>
    </submittedName>
</protein>
<dbReference type="InterPro" id="IPR013491">
    <property type="entry name" value="Tape_meas_N"/>
</dbReference>
<feature type="compositionally biased region" description="Gly residues" evidence="2">
    <location>
        <begin position="389"/>
        <end position="403"/>
    </location>
</feature>
<keyword evidence="1" id="KW-0175">Coiled coil</keyword>
<dbReference type="NCBIfam" id="TIGR02675">
    <property type="entry name" value="tape_meas_nterm"/>
    <property type="match status" value="1"/>
</dbReference>
<dbReference type="Proteomes" id="UP001160550">
    <property type="component" value="Unassembled WGS sequence"/>
</dbReference>
<evidence type="ECO:0000256" key="1">
    <source>
        <dbReference type="SAM" id="Coils"/>
    </source>
</evidence>
<dbReference type="EMBL" id="JARYGX010000021">
    <property type="protein sequence ID" value="MDH7453587.1"/>
    <property type="molecule type" value="Genomic_DNA"/>
</dbReference>
<evidence type="ECO:0000256" key="2">
    <source>
        <dbReference type="SAM" id="MobiDB-lite"/>
    </source>
</evidence>
<dbReference type="RefSeq" id="WP_280942806.1">
    <property type="nucleotide sequence ID" value="NZ_JARYGX010000021.1"/>
</dbReference>
<reference evidence="4" key="2">
    <citation type="submission" date="2023-04" db="EMBL/GenBank/DDBJ databases">
        <authorList>
            <person name="Sun J.-Q."/>
        </authorList>
    </citation>
    <scope>NUCLEOTIDE SEQUENCE</scope>
    <source>
        <strain evidence="4">CC-YY355</strain>
    </source>
</reference>